<evidence type="ECO:0000256" key="1">
    <source>
        <dbReference type="SAM" id="MobiDB-lite"/>
    </source>
</evidence>
<organism evidence="2 3">
    <name type="scientific">Persicimonas caeni</name>
    <dbReference type="NCBI Taxonomy" id="2292766"/>
    <lineage>
        <taxon>Bacteria</taxon>
        <taxon>Deltaproteobacteria</taxon>
        <taxon>Bradymonadales</taxon>
        <taxon>Bradymonadaceae</taxon>
        <taxon>Persicimonas</taxon>
    </lineage>
</organism>
<dbReference type="AlphaFoldDB" id="A0A4Y6PRR0"/>
<protein>
    <submittedName>
        <fullName evidence="2">Uncharacterized protein</fullName>
    </submittedName>
</protein>
<dbReference type="Proteomes" id="UP000315995">
    <property type="component" value="Chromosome"/>
</dbReference>
<evidence type="ECO:0000313" key="3">
    <source>
        <dbReference type="Proteomes" id="UP000315995"/>
    </source>
</evidence>
<gene>
    <name evidence="2" type="ORF">FIV42_08185</name>
</gene>
<reference evidence="2 3" key="1">
    <citation type="submission" date="2019-06" db="EMBL/GenBank/DDBJ databases">
        <title>Persicimonas caeni gen. nov., sp. nov., a predatory bacterium isolated from solar saltern.</title>
        <authorList>
            <person name="Wang S."/>
        </authorList>
    </citation>
    <scope>NUCLEOTIDE SEQUENCE [LARGE SCALE GENOMIC DNA]</scope>
    <source>
        <strain evidence="2 3">YN101</strain>
    </source>
</reference>
<dbReference type="RefSeq" id="WP_141197199.1">
    <property type="nucleotide sequence ID" value="NZ_CP041186.1"/>
</dbReference>
<dbReference type="EMBL" id="CP041186">
    <property type="protein sequence ID" value="QDG50707.1"/>
    <property type="molecule type" value="Genomic_DNA"/>
</dbReference>
<feature type="region of interest" description="Disordered" evidence="1">
    <location>
        <begin position="234"/>
        <end position="257"/>
    </location>
</feature>
<proteinExistence type="predicted"/>
<accession>A0A5B8Y424</accession>
<evidence type="ECO:0000313" key="2">
    <source>
        <dbReference type="EMBL" id="QDG50707.1"/>
    </source>
</evidence>
<keyword evidence="3" id="KW-1185">Reference proteome</keyword>
<accession>A0A4Y6PRR0</accession>
<name>A0A4Y6PRR0_PERCE</name>
<sequence>MAAELVFTMFRLQLDEREQLEFGLSASYGRTAALRDVLYEAPYGESRWGTWTIGNVAQVDEFGYYFRLGRVKKERTQTFEDGKFVDVAFDRAPYTHAFLDTHKQVLGVARNKEVAGSTKALANRFCGIVATSETFKKAGFLCEAFQISDPKGLLTWIERADTIKAMWLTFRRPNAFDEEKDFRGPMKKTLKALKAKSGTAQFHGPDIDKQQAKEITQATAAGGNDATVRLRAPEEATDRNVSTKDTPAIVTTESVSSEESRKQFLARLRAKYTEVRGPTPDES</sequence>